<evidence type="ECO:0000256" key="5">
    <source>
        <dbReference type="ARBA" id="ARBA00013213"/>
    </source>
</evidence>
<evidence type="ECO:0000256" key="13">
    <source>
        <dbReference type="RuleBase" id="RU000579"/>
    </source>
</evidence>
<dbReference type="PROSITE" id="PS01042">
    <property type="entry name" value="HOMOSER_DHGENASE"/>
    <property type="match status" value="1"/>
</dbReference>
<dbReference type="InterPro" id="IPR001342">
    <property type="entry name" value="HDH_cat"/>
</dbReference>
<dbReference type="SUPFAM" id="SSF55021">
    <property type="entry name" value="ACT-like"/>
    <property type="match status" value="1"/>
</dbReference>
<evidence type="ECO:0000256" key="7">
    <source>
        <dbReference type="ARBA" id="ARBA00022605"/>
    </source>
</evidence>
<keyword evidence="9 13" id="KW-0521">NADP</keyword>
<dbReference type="Pfam" id="PF03447">
    <property type="entry name" value="NAD_binding_3"/>
    <property type="match status" value="1"/>
</dbReference>
<evidence type="ECO:0000313" key="16">
    <source>
        <dbReference type="EMBL" id="MCQ9210062.1"/>
    </source>
</evidence>
<sequence>MSQLKIALLGLGTVGSGVVSIINQHQDKIKQMTGQEIVIKSALVKTPDKYKEEPAFNTIEITNDISTILSDPEVTIVVEVMGTIDAAKDYISRALTAGKHVVTANKDLMAVHGGQLEEIAKEHTVDLYYEASVAGGIPILRTIVNSFSSDMIQSVKGIVNGTTNYILTKMTEDNLSYQEALIQAQEKGFAESDPTSDVDGWDAARKMIILARLAFGMNISLEEVSVQGIRGIDVNDIVRAKDLGYKIKLLGQARLIDEKAFLEVGPVLVPETHLLASVSNENNAVLINSAALGETMFYGPGAGSLPTANSIVSDIIAVSKNIANNSCGKGFNSYHQPSILAEDAIIYANYYLSLHLENRPDRLSALEQIMAEQEIAIEKADQQLVENDISQVVIVTQPVNKAQIKDLKAQLEKEVDIELKTMYQIMDKEV</sequence>
<evidence type="ECO:0000256" key="10">
    <source>
        <dbReference type="ARBA" id="ARBA00023002"/>
    </source>
</evidence>
<evidence type="ECO:0000256" key="9">
    <source>
        <dbReference type="ARBA" id="ARBA00022857"/>
    </source>
</evidence>
<dbReference type="EC" id="1.1.1.3" evidence="5 13"/>
<dbReference type="PANTHER" id="PTHR43331">
    <property type="entry name" value="HOMOSERINE DEHYDROGENASE"/>
    <property type="match status" value="1"/>
</dbReference>
<name>A0ABT1WNX6_9LACT</name>
<reference evidence="16" key="2">
    <citation type="journal article" date="2023" name="Curr. Microbiol.">
        <title>Granulicatella seriolae sp. nov., a Novel Facultative Anaerobe Isolated from Yellowtail Marine Fish.</title>
        <authorList>
            <person name="Lee M."/>
            <person name="Choi Y.J."/>
            <person name="Farooq A."/>
            <person name="Jeong J.B."/>
            <person name="Jung M.Y."/>
        </authorList>
    </citation>
    <scope>NUCLEOTIDE SEQUENCE</scope>
    <source>
        <strain evidence="16">S8</strain>
    </source>
</reference>
<evidence type="ECO:0000256" key="12">
    <source>
        <dbReference type="ARBA" id="ARBA00048841"/>
    </source>
</evidence>
<evidence type="ECO:0000256" key="1">
    <source>
        <dbReference type="ARBA" id="ARBA00001920"/>
    </source>
</evidence>
<proteinExistence type="inferred from homology"/>
<evidence type="ECO:0000256" key="6">
    <source>
        <dbReference type="ARBA" id="ARBA00013376"/>
    </source>
</evidence>
<dbReference type="InterPro" id="IPR036291">
    <property type="entry name" value="NAD(P)-bd_dom_sf"/>
</dbReference>
<evidence type="ECO:0000256" key="4">
    <source>
        <dbReference type="ARBA" id="ARBA00006753"/>
    </source>
</evidence>
<dbReference type="NCBIfam" id="NF004976">
    <property type="entry name" value="PRK06349.1"/>
    <property type="match status" value="1"/>
</dbReference>
<organism evidence="16 17">
    <name type="scientific">Granulicatella seriolae</name>
    <dbReference type="NCBI Taxonomy" id="2967226"/>
    <lineage>
        <taxon>Bacteria</taxon>
        <taxon>Bacillati</taxon>
        <taxon>Bacillota</taxon>
        <taxon>Bacilli</taxon>
        <taxon>Lactobacillales</taxon>
        <taxon>Carnobacteriaceae</taxon>
        <taxon>Granulicatella</taxon>
    </lineage>
</organism>
<comment type="pathway">
    <text evidence="3 13">Amino-acid biosynthesis; L-methionine biosynthesis via de novo pathway; L-homoserine from L-aspartate: step 3/3.</text>
</comment>
<keyword evidence="8 13" id="KW-0791">Threonine biosynthesis</keyword>
<evidence type="ECO:0000313" key="17">
    <source>
        <dbReference type="Proteomes" id="UP001059480"/>
    </source>
</evidence>
<reference evidence="16" key="3">
    <citation type="journal article" date="2023" name="Microbiol. Resour. Announc.">
        <title>Draft Genome Sequence of Granulicatella sp. Strain S8, Isolated from a Marine Fish, Seriola quinqueradiata.</title>
        <authorList>
            <person name="Lee M."/>
            <person name="Farooq A."/>
            <person name="Jeong J.B."/>
            <person name="Jung M.Y."/>
        </authorList>
    </citation>
    <scope>NUCLEOTIDE SEQUENCE</scope>
    <source>
        <strain evidence="16">S8</strain>
    </source>
</reference>
<evidence type="ECO:0000256" key="3">
    <source>
        <dbReference type="ARBA" id="ARBA00005062"/>
    </source>
</evidence>
<dbReference type="InterPro" id="IPR005106">
    <property type="entry name" value="Asp/hSer_DH_NAD-bd"/>
</dbReference>
<dbReference type="Pfam" id="PF00742">
    <property type="entry name" value="Homoserine_dh"/>
    <property type="match status" value="1"/>
</dbReference>
<keyword evidence="10 13" id="KW-0560">Oxidoreductase</keyword>
<gene>
    <name evidence="16" type="ORF">NPA36_05810</name>
</gene>
<keyword evidence="7 13" id="KW-0028">Amino-acid biosynthesis</keyword>
<dbReference type="Proteomes" id="UP001059480">
    <property type="component" value="Unassembled WGS sequence"/>
</dbReference>
<protein>
    <recommendedName>
        <fullName evidence="6 13">Homoserine dehydrogenase</fullName>
        <ecNumber evidence="5 13">1.1.1.3</ecNumber>
    </recommendedName>
</protein>
<evidence type="ECO:0000256" key="11">
    <source>
        <dbReference type="ARBA" id="ARBA00023167"/>
    </source>
</evidence>
<evidence type="ECO:0000256" key="14">
    <source>
        <dbReference type="RuleBase" id="RU004171"/>
    </source>
</evidence>
<keyword evidence="11 13" id="KW-0486">Methionine biosynthesis</keyword>
<evidence type="ECO:0000259" key="15">
    <source>
        <dbReference type="PROSITE" id="PS51671"/>
    </source>
</evidence>
<dbReference type="EMBL" id="JANHNZ010000004">
    <property type="protein sequence ID" value="MCQ9210062.1"/>
    <property type="molecule type" value="Genomic_DNA"/>
</dbReference>
<comment type="similarity">
    <text evidence="4 14">Belongs to the homoserine dehydrogenase family.</text>
</comment>
<dbReference type="Gene3D" id="3.30.360.10">
    <property type="entry name" value="Dihydrodipicolinate Reductase, domain 2"/>
    <property type="match status" value="1"/>
</dbReference>
<keyword evidence="17" id="KW-1185">Reference proteome</keyword>
<dbReference type="PROSITE" id="PS51671">
    <property type="entry name" value="ACT"/>
    <property type="match status" value="1"/>
</dbReference>
<dbReference type="InterPro" id="IPR019811">
    <property type="entry name" value="HDH_CS"/>
</dbReference>
<feature type="domain" description="ACT" evidence="15">
    <location>
        <begin position="351"/>
        <end position="424"/>
    </location>
</feature>
<comment type="pathway">
    <text evidence="2 13">Amino-acid biosynthesis; L-threonine biosynthesis; L-threonine from L-aspartate: step 3/5.</text>
</comment>
<dbReference type="InterPro" id="IPR016204">
    <property type="entry name" value="HDH"/>
</dbReference>
<reference evidence="16" key="1">
    <citation type="submission" date="2022-07" db="EMBL/GenBank/DDBJ databases">
        <authorList>
            <person name="Jung M.-Y."/>
            <person name="Lee M."/>
        </authorList>
    </citation>
    <scope>NUCLEOTIDE SEQUENCE</scope>
    <source>
        <strain evidence="16">S8</strain>
    </source>
</reference>
<dbReference type="Gene3D" id="3.30.70.260">
    <property type="match status" value="1"/>
</dbReference>
<comment type="cofactor">
    <cofactor evidence="1">
        <name>a metal cation</name>
        <dbReference type="ChEBI" id="CHEBI:25213"/>
    </cofactor>
</comment>
<dbReference type="RefSeq" id="WP_256945176.1">
    <property type="nucleotide sequence ID" value="NZ_JANHNZ010000004.1"/>
</dbReference>
<evidence type="ECO:0000256" key="8">
    <source>
        <dbReference type="ARBA" id="ARBA00022697"/>
    </source>
</evidence>
<dbReference type="PANTHER" id="PTHR43331:SF1">
    <property type="entry name" value="HOMOSERINE DEHYDROGENASE"/>
    <property type="match status" value="1"/>
</dbReference>
<dbReference type="SUPFAM" id="SSF55347">
    <property type="entry name" value="Glyceraldehyde-3-phosphate dehydrogenase-like, C-terminal domain"/>
    <property type="match status" value="1"/>
</dbReference>
<dbReference type="SUPFAM" id="SSF51735">
    <property type="entry name" value="NAD(P)-binding Rossmann-fold domains"/>
    <property type="match status" value="1"/>
</dbReference>
<dbReference type="InterPro" id="IPR045865">
    <property type="entry name" value="ACT-like_dom_sf"/>
</dbReference>
<dbReference type="Gene3D" id="3.40.50.720">
    <property type="entry name" value="NAD(P)-binding Rossmann-like Domain"/>
    <property type="match status" value="1"/>
</dbReference>
<comment type="caution">
    <text evidence="16">The sequence shown here is derived from an EMBL/GenBank/DDBJ whole genome shotgun (WGS) entry which is preliminary data.</text>
</comment>
<dbReference type="PIRSF" id="PIRSF000098">
    <property type="entry name" value="Homoser_dehydrog"/>
    <property type="match status" value="1"/>
</dbReference>
<evidence type="ECO:0000256" key="2">
    <source>
        <dbReference type="ARBA" id="ARBA00005056"/>
    </source>
</evidence>
<dbReference type="InterPro" id="IPR002912">
    <property type="entry name" value="ACT_dom"/>
</dbReference>
<comment type="catalytic activity">
    <reaction evidence="12">
        <text>L-homoserine + NADP(+) = L-aspartate 4-semialdehyde + NADPH + H(+)</text>
        <dbReference type="Rhea" id="RHEA:15761"/>
        <dbReference type="ChEBI" id="CHEBI:15378"/>
        <dbReference type="ChEBI" id="CHEBI:57476"/>
        <dbReference type="ChEBI" id="CHEBI:57783"/>
        <dbReference type="ChEBI" id="CHEBI:58349"/>
        <dbReference type="ChEBI" id="CHEBI:537519"/>
        <dbReference type="EC" id="1.1.1.3"/>
    </reaction>
    <physiologicalReaction direction="right-to-left" evidence="12">
        <dbReference type="Rhea" id="RHEA:15763"/>
    </physiologicalReaction>
</comment>
<accession>A0ABT1WNX6</accession>